<gene>
    <name evidence="1" type="ORF">QFC22_001339</name>
</gene>
<comment type="caution">
    <text evidence="1">The sequence shown here is derived from an EMBL/GenBank/DDBJ whole genome shotgun (WGS) entry which is preliminary data.</text>
</comment>
<dbReference type="Proteomes" id="UP001243375">
    <property type="component" value="Unassembled WGS sequence"/>
</dbReference>
<reference evidence="1" key="1">
    <citation type="submission" date="2023-04" db="EMBL/GenBank/DDBJ databases">
        <title>Draft Genome sequencing of Naganishia species isolated from polar environments using Oxford Nanopore Technology.</title>
        <authorList>
            <person name="Leo P."/>
            <person name="Venkateswaran K."/>
        </authorList>
    </citation>
    <scope>NUCLEOTIDE SEQUENCE</scope>
    <source>
        <strain evidence="1">MNA-CCFEE 5425</strain>
    </source>
</reference>
<organism evidence="1 2">
    <name type="scientific">Naganishia vaughanmartiniae</name>
    <dbReference type="NCBI Taxonomy" id="1424756"/>
    <lineage>
        <taxon>Eukaryota</taxon>
        <taxon>Fungi</taxon>
        <taxon>Dikarya</taxon>
        <taxon>Basidiomycota</taxon>
        <taxon>Agaricomycotina</taxon>
        <taxon>Tremellomycetes</taxon>
        <taxon>Filobasidiales</taxon>
        <taxon>Filobasidiaceae</taxon>
        <taxon>Naganishia</taxon>
    </lineage>
</organism>
<dbReference type="EMBL" id="JASBWU010000003">
    <property type="protein sequence ID" value="KAJ9123146.1"/>
    <property type="molecule type" value="Genomic_DNA"/>
</dbReference>
<proteinExistence type="predicted"/>
<accession>A0ACC2XJB4</accession>
<protein>
    <submittedName>
        <fullName evidence="1">Uncharacterized protein</fullName>
    </submittedName>
</protein>
<sequence length="273" mass="30685">MCYTDAPSATDKPQDAFAHLEKQVVQKQTFASKSERMTELTELSDRLHADPYANSQRLRRHFRQEKKVENGLLQQDADLKQKYGLGERIRLDRPDSAAQEREKQMWERVNQNKTSRSTVSASMPDLAKVVKANTQKRYDPFDMNADRRADFMKAGPSRVTGLGVKPKVKGKGKARALGDDTVTLEPAAKRRRQSRQESDEDESHIDRRLVLPNDKEQKGGQEIRQPSKAFSSLGSQLPPDIESGRCGDTPVAGVLRSGLIEYGSDDQQADSDD</sequence>
<evidence type="ECO:0000313" key="2">
    <source>
        <dbReference type="Proteomes" id="UP001243375"/>
    </source>
</evidence>
<evidence type="ECO:0000313" key="1">
    <source>
        <dbReference type="EMBL" id="KAJ9123146.1"/>
    </source>
</evidence>
<keyword evidence="2" id="KW-1185">Reference proteome</keyword>
<name>A0ACC2XJB4_9TREE</name>